<name>A0A0S4L8Q6_9BACT</name>
<organism evidence="1 2">
    <name type="scientific">Candidatus Nitrospira nitrosa</name>
    <dbReference type="NCBI Taxonomy" id="1742972"/>
    <lineage>
        <taxon>Bacteria</taxon>
        <taxon>Pseudomonadati</taxon>
        <taxon>Nitrospirota</taxon>
        <taxon>Nitrospiria</taxon>
        <taxon>Nitrospirales</taxon>
        <taxon>Nitrospiraceae</taxon>
        <taxon>Nitrospira</taxon>
    </lineage>
</organism>
<keyword evidence="2" id="KW-1185">Reference proteome</keyword>
<evidence type="ECO:0000313" key="1">
    <source>
        <dbReference type="EMBL" id="CUS33893.1"/>
    </source>
</evidence>
<dbReference type="AlphaFoldDB" id="A0A0S4L8Q6"/>
<dbReference type="EMBL" id="CZQA01000001">
    <property type="protein sequence ID" value="CUS33893.1"/>
    <property type="molecule type" value="Genomic_DNA"/>
</dbReference>
<reference evidence="1 2" key="1">
    <citation type="submission" date="2015-10" db="EMBL/GenBank/DDBJ databases">
        <authorList>
            <person name="Gilbert D.G."/>
        </authorList>
    </citation>
    <scope>NUCLEOTIDE SEQUENCE [LARGE SCALE GENOMIC DNA]</scope>
    <source>
        <strain evidence="1">COMA1</strain>
    </source>
</reference>
<sequence>MAGAVEVFMNNAGELDLSFNALLVSLRGVEQPGSSLGS</sequence>
<gene>
    <name evidence="1" type="ORF">COMA1_11404</name>
</gene>
<proteinExistence type="predicted"/>
<accession>A0A0S4L8Q6</accession>
<protein>
    <submittedName>
        <fullName evidence="1">Uncharacterized protein</fullName>
    </submittedName>
</protein>
<evidence type="ECO:0000313" key="2">
    <source>
        <dbReference type="Proteomes" id="UP000199032"/>
    </source>
</evidence>
<dbReference type="STRING" id="1742972.COMA1_11404"/>
<dbReference type="Proteomes" id="UP000199032">
    <property type="component" value="Unassembled WGS sequence"/>
</dbReference>